<name>A0A9J5ZF00_SOLCO</name>
<gene>
    <name evidence="3" type="ORF">H5410_020687</name>
</gene>
<protein>
    <recommendedName>
        <fullName evidence="2">Glycosyltransferase N-terminal domain-containing protein</fullName>
    </recommendedName>
</protein>
<feature type="domain" description="Glycosyltransferase N-terminal" evidence="2">
    <location>
        <begin position="24"/>
        <end position="84"/>
    </location>
</feature>
<comment type="similarity">
    <text evidence="1">Belongs to the UDP-glycosyltransferase family.</text>
</comment>
<evidence type="ECO:0000313" key="3">
    <source>
        <dbReference type="EMBL" id="KAG5609406.1"/>
    </source>
</evidence>
<dbReference type="AlphaFoldDB" id="A0A9J5ZF00"/>
<evidence type="ECO:0000256" key="1">
    <source>
        <dbReference type="ARBA" id="ARBA00009995"/>
    </source>
</evidence>
<dbReference type="Proteomes" id="UP000824120">
    <property type="component" value="Chromosome 4"/>
</dbReference>
<dbReference type="EMBL" id="JACXVP010000004">
    <property type="protein sequence ID" value="KAG5609406.1"/>
    <property type="molecule type" value="Genomic_DNA"/>
</dbReference>
<dbReference type="InterPro" id="IPR058980">
    <property type="entry name" value="Glyco_transf_N"/>
</dbReference>
<reference evidence="3 4" key="1">
    <citation type="submission" date="2020-09" db="EMBL/GenBank/DDBJ databases">
        <title>De no assembly of potato wild relative species, Solanum commersonii.</title>
        <authorList>
            <person name="Cho K."/>
        </authorList>
    </citation>
    <scope>NUCLEOTIDE SEQUENCE [LARGE SCALE GENOMIC DNA]</scope>
    <source>
        <strain evidence="3">LZ3.2</strain>
        <tissue evidence="3">Leaf</tissue>
    </source>
</reference>
<organism evidence="3 4">
    <name type="scientific">Solanum commersonii</name>
    <name type="common">Commerson's wild potato</name>
    <name type="synonym">Commerson's nightshade</name>
    <dbReference type="NCBI Taxonomy" id="4109"/>
    <lineage>
        <taxon>Eukaryota</taxon>
        <taxon>Viridiplantae</taxon>
        <taxon>Streptophyta</taxon>
        <taxon>Embryophyta</taxon>
        <taxon>Tracheophyta</taxon>
        <taxon>Spermatophyta</taxon>
        <taxon>Magnoliopsida</taxon>
        <taxon>eudicotyledons</taxon>
        <taxon>Gunneridae</taxon>
        <taxon>Pentapetalae</taxon>
        <taxon>asterids</taxon>
        <taxon>lamiids</taxon>
        <taxon>Solanales</taxon>
        <taxon>Solanaceae</taxon>
        <taxon>Solanoideae</taxon>
        <taxon>Solaneae</taxon>
        <taxon>Solanum</taxon>
    </lineage>
</organism>
<evidence type="ECO:0000313" key="4">
    <source>
        <dbReference type="Proteomes" id="UP000824120"/>
    </source>
</evidence>
<evidence type="ECO:0000259" key="2">
    <source>
        <dbReference type="Pfam" id="PF26168"/>
    </source>
</evidence>
<proteinExistence type="inferred from homology"/>
<keyword evidence="4" id="KW-1185">Reference proteome</keyword>
<dbReference type="OrthoDB" id="1324505at2759"/>
<comment type="caution">
    <text evidence="3">The sequence shown here is derived from an EMBL/GenBank/DDBJ whole genome shotgun (WGS) entry which is preliminary data.</text>
</comment>
<accession>A0A9J5ZF00</accession>
<sequence>MASKEGDIIRKRAEELGETVSEKSIQLGEELLKKLPPLEGALPDEVKNFMDFQSPYMVIKLGDIHNTSKVIEGEFLDLLAQVESKQQ</sequence>
<dbReference type="Pfam" id="PF26168">
    <property type="entry name" value="Glyco_transf_N"/>
    <property type="match status" value="1"/>
</dbReference>